<accession>A0A0G1LSR9</accession>
<dbReference type="AlphaFoldDB" id="A0A0G1LSR9"/>
<proteinExistence type="predicted"/>
<keyword evidence="1" id="KW-0175">Coiled coil</keyword>
<dbReference type="Proteomes" id="UP000034214">
    <property type="component" value="Unassembled WGS sequence"/>
</dbReference>
<sequence length="567" mass="64553">MESNGLWDQGGFLTEMRKDTEKSLVVFVNEISGKLNESELIDKKRAGVKKEGARSVALLRAAEEDKESVQNRIRVLQEELDLLRANGMENMANRIQEQIEGLSKTAERALDRSVRAGESAAVDPKTGLATGEGLIGADAKLMMRIWDKEEKWDVMEDTVEIVMDMMLFHRGVEELGEEFDDRIKLMASGLISVAEYLAEGEGGIYSEMDESGKEANVALNLYFPEGSKQRGWLDELKELGVKFEPGRLNPGGGDEFIMRVDLNMRSEPMNKRLGERKLRLKKMVRVMDWVIKNTTFSKDRPVLLGEDEKDFSAEEKKERMEAYTIFRNYINNIVPSVNSGEGVSSEQSRFIWDFKDELRRHFESVSESIYFQPGSGLLDPKVELRMDYCQVGTVSEGMPVMEEVVNYFESNRPLGDQGSSEYEEFVETIKIQLAQEMDEDELKNSQLLIGKTEELIYRAVFEKYQRHLFGEVNGEWKGRKKLEVMTMAMMGDAQSIYAVGSVGRTFLPDVGDGNLKKMWSTVMRHWTGKFSQGKIADEGNSFSKYLSEMVNQGPDGRENWKRIMGVE</sequence>
<gene>
    <name evidence="2" type="ORF">UW99_C0013G0006</name>
</gene>
<evidence type="ECO:0000313" key="3">
    <source>
        <dbReference type="Proteomes" id="UP000034214"/>
    </source>
</evidence>
<reference evidence="2 3" key="1">
    <citation type="journal article" date="2015" name="Nature">
        <title>rRNA introns, odd ribosomes, and small enigmatic genomes across a large radiation of phyla.</title>
        <authorList>
            <person name="Brown C.T."/>
            <person name="Hug L.A."/>
            <person name="Thomas B.C."/>
            <person name="Sharon I."/>
            <person name="Castelle C.J."/>
            <person name="Singh A."/>
            <person name="Wilkins M.J."/>
            <person name="Williams K.H."/>
            <person name="Banfield J.F."/>
        </authorList>
    </citation>
    <scope>NUCLEOTIDE SEQUENCE [LARGE SCALE GENOMIC DNA]</scope>
</reference>
<evidence type="ECO:0000256" key="1">
    <source>
        <dbReference type="SAM" id="Coils"/>
    </source>
</evidence>
<feature type="coiled-coil region" evidence="1">
    <location>
        <begin position="59"/>
        <end position="112"/>
    </location>
</feature>
<organism evidence="2 3">
    <name type="scientific">Candidatus Collierbacteria bacterium GW2011_GWC2_45_15</name>
    <dbReference type="NCBI Taxonomy" id="1618394"/>
    <lineage>
        <taxon>Bacteria</taxon>
        <taxon>Candidatus Collieribacteriota</taxon>
    </lineage>
</organism>
<evidence type="ECO:0000313" key="2">
    <source>
        <dbReference type="EMBL" id="KKT98930.1"/>
    </source>
</evidence>
<comment type="caution">
    <text evidence="2">The sequence shown here is derived from an EMBL/GenBank/DDBJ whole genome shotgun (WGS) entry which is preliminary data.</text>
</comment>
<name>A0A0G1LSR9_9BACT</name>
<protein>
    <submittedName>
        <fullName evidence="2">Uncharacterized protein</fullName>
    </submittedName>
</protein>
<dbReference type="EMBL" id="LCKM01000013">
    <property type="protein sequence ID" value="KKT98930.1"/>
    <property type="molecule type" value="Genomic_DNA"/>
</dbReference>